<dbReference type="Pfam" id="PF01547">
    <property type="entry name" value="SBP_bac_1"/>
    <property type="match status" value="1"/>
</dbReference>
<dbReference type="PANTHER" id="PTHR43649">
    <property type="entry name" value="ARABINOSE-BINDING PROTEIN-RELATED"/>
    <property type="match status" value="1"/>
</dbReference>
<protein>
    <submittedName>
        <fullName evidence="4">Carbohydrate ABC transporter substrate-binding protein</fullName>
    </submittedName>
</protein>
<dbReference type="SUPFAM" id="SSF53850">
    <property type="entry name" value="Periplasmic binding protein-like II"/>
    <property type="match status" value="1"/>
</dbReference>
<dbReference type="EMBL" id="JAAOIW010000002">
    <property type="protein sequence ID" value="NHN29205.1"/>
    <property type="molecule type" value="Genomic_DNA"/>
</dbReference>
<dbReference type="RefSeq" id="WP_166148117.1">
    <property type="nucleotide sequence ID" value="NZ_JAAOIW010000002.1"/>
</dbReference>
<comment type="similarity">
    <text evidence="1">Belongs to the bacterial solute-binding protein 1 family.</text>
</comment>
<name>A0ABX0J5W4_9BACL</name>
<keyword evidence="2" id="KW-0813">Transport</keyword>
<proteinExistence type="inferred from homology"/>
<keyword evidence="5" id="KW-1185">Reference proteome</keyword>
<dbReference type="InterPro" id="IPR006059">
    <property type="entry name" value="SBP"/>
</dbReference>
<evidence type="ECO:0000313" key="5">
    <source>
        <dbReference type="Proteomes" id="UP001165962"/>
    </source>
</evidence>
<dbReference type="PANTHER" id="PTHR43649:SF34">
    <property type="entry name" value="ABC TRANSPORTER PERIPLASMIC-BINDING PROTEIN YCJN-RELATED"/>
    <property type="match status" value="1"/>
</dbReference>
<accession>A0ABX0J5W4</accession>
<comment type="caution">
    <text evidence="4">The sequence shown here is derived from an EMBL/GenBank/DDBJ whole genome shotgun (WGS) entry which is preliminary data.</text>
</comment>
<reference evidence="4" key="1">
    <citation type="submission" date="2020-03" db="EMBL/GenBank/DDBJ databases">
        <title>Draft sequencing of Paenibacilllus sp. S3N08.</title>
        <authorList>
            <person name="Kim D.-U."/>
        </authorList>
    </citation>
    <scope>NUCLEOTIDE SEQUENCE</scope>
    <source>
        <strain evidence="4">S3N08</strain>
    </source>
</reference>
<dbReference type="Proteomes" id="UP001165962">
    <property type="component" value="Unassembled WGS sequence"/>
</dbReference>
<gene>
    <name evidence="4" type="ORF">G9U52_05100</name>
</gene>
<evidence type="ECO:0000313" key="4">
    <source>
        <dbReference type="EMBL" id="NHN29205.1"/>
    </source>
</evidence>
<dbReference type="Gene3D" id="3.40.190.10">
    <property type="entry name" value="Periplasmic binding protein-like II"/>
    <property type="match status" value="2"/>
</dbReference>
<evidence type="ECO:0000256" key="1">
    <source>
        <dbReference type="ARBA" id="ARBA00008520"/>
    </source>
</evidence>
<evidence type="ECO:0000256" key="2">
    <source>
        <dbReference type="ARBA" id="ARBA00022448"/>
    </source>
</evidence>
<dbReference type="InterPro" id="IPR050490">
    <property type="entry name" value="Bact_solute-bd_prot1"/>
</dbReference>
<sequence>MTAISLIILLFVSVLAGCMKKETAPGAATGTDTGAAGGKNITLKMFQFKVEIAEPLGKLAAEYEKANPGVKIQIDTVGGGSDYGAALMAKFNSGDKPDIFNNGGFSDLDKWIEHLEDLSDQPWVKDMVAVSKEPMTKDGKLYGQPLNLEGYGFIYNKDLFTQAGITEMPKTLSQLDAAAQKLQAKGIQPFVNGYGEWWVLGNHFVNLPFAYQPDPNAFIDGLNKGTAKIPGNAVFENWVKLFDLQLKYGNKNPLQTDYKTQVTEFATGKAAMTQQGNWTQLQITQTNPDIKVGFLPMPISEDAAANDKLPVGVPNNWVINKNSANKEEAKKFLNWMVSSDIGKKYITDEFKFIPAFTNITADEKILGPLAADIIKYSKENKTVSWNWFKFPGGEASSKKLAATMQAYVAKQKTKDQMLEEFQKTWESLNK</sequence>
<evidence type="ECO:0000256" key="3">
    <source>
        <dbReference type="ARBA" id="ARBA00022729"/>
    </source>
</evidence>
<organism evidence="4 5">
    <name type="scientific">Paenibacillus agricola</name>
    <dbReference type="NCBI Taxonomy" id="2716264"/>
    <lineage>
        <taxon>Bacteria</taxon>
        <taxon>Bacillati</taxon>
        <taxon>Bacillota</taxon>
        <taxon>Bacilli</taxon>
        <taxon>Bacillales</taxon>
        <taxon>Paenibacillaceae</taxon>
        <taxon>Paenibacillus</taxon>
    </lineage>
</organism>
<keyword evidence="3" id="KW-0732">Signal</keyword>